<feature type="compositionally biased region" description="Polar residues" evidence="9">
    <location>
        <begin position="893"/>
        <end position="908"/>
    </location>
</feature>
<keyword evidence="14" id="KW-1185">Reference proteome</keyword>
<feature type="region of interest" description="Disordered" evidence="9">
    <location>
        <begin position="984"/>
        <end position="1015"/>
    </location>
</feature>
<feature type="region of interest" description="Disordered" evidence="9">
    <location>
        <begin position="1056"/>
        <end position="1081"/>
    </location>
</feature>
<reference evidence="13" key="1">
    <citation type="submission" date="2023-01" db="EMBL/GenBank/DDBJ databases">
        <title>The chitinases involved in constricting ring structure development in the nematode-trapping fungus Drechslerella dactyloides.</title>
        <authorList>
            <person name="Wang R."/>
            <person name="Zhang L."/>
            <person name="Tang P."/>
            <person name="Li S."/>
            <person name="Liang L."/>
        </authorList>
    </citation>
    <scope>NUCLEOTIDE SEQUENCE</scope>
    <source>
        <strain evidence="13">YMF1.00031</strain>
    </source>
</reference>
<dbReference type="GO" id="GO:0016020">
    <property type="term" value="C:membrane"/>
    <property type="evidence" value="ECO:0007669"/>
    <property type="project" value="UniProtKB-SubCell"/>
</dbReference>
<feature type="transmembrane region" description="Helical" evidence="10">
    <location>
        <begin position="1549"/>
        <end position="1569"/>
    </location>
</feature>
<proteinExistence type="predicted"/>
<keyword evidence="7" id="KW-0406">Ion transport</keyword>
<accession>A0AAD6NIZ3</accession>
<feature type="transmembrane region" description="Helical" evidence="10">
    <location>
        <begin position="1521"/>
        <end position="1543"/>
    </location>
</feature>
<dbReference type="GO" id="GO:0015079">
    <property type="term" value="F:potassium ion transmembrane transporter activity"/>
    <property type="evidence" value="ECO:0007669"/>
    <property type="project" value="InterPro"/>
</dbReference>
<evidence type="ECO:0000256" key="1">
    <source>
        <dbReference type="ARBA" id="ARBA00004141"/>
    </source>
</evidence>
<evidence type="ECO:0000313" key="14">
    <source>
        <dbReference type="Proteomes" id="UP001221413"/>
    </source>
</evidence>
<evidence type="ECO:0008006" key="15">
    <source>
        <dbReference type="Google" id="ProtNLM"/>
    </source>
</evidence>
<evidence type="ECO:0000256" key="8">
    <source>
        <dbReference type="ARBA" id="ARBA00023136"/>
    </source>
</evidence>
<evidence type="ECO:0000256" key="9">
    <source>
        <dbReference type="SAM" id="MobiDB-lite"/>
    </source>
</evidence>
<dbReference type="EMBL" id="JAQGDS010000006">
    <property type="protein sequence ID" value="KAJ6260064.1"/>
    <property type="molecule type" value="Genomic_DNA"/>
</dbReference>
<feature type="region of interest" description="Disordered" evidence="9">
    <location>
        <begin position="852"/>
        <end position="908"/>
    </location>
</feature>
<feature type="transmembrane region" description="Helical" evidence="10">
    <location>
        <begin position="1276"/>
        <end position="1295"/>
    </location>
</feature>
<evidence type="ECO:0000259" key="12">
    <source>
        <dbReference type="Pfam" id="PF22776"/>
    </source>
</evidence>
<evidence type="ECO:0000313" key="13">
    <source>
        <dbReference type="EMBL" id="KAJ6260064.1"/>
    </source>
</evidence>
<evidence type="ECO:0000256" key="5">
    <source>
        <dbReference type="ARBA" id="ARBA00022958"/>
    </source>
</evidence>
<feature type="transmembrane region" description="Helical" evidence="10">
    <location>
        <begin position="1490"/>
        <end position="1514"/>
    </location>
</feature>
<evidence type="ECO:0000256" key="3">
    <source>
        <dbReference type="ARBA" id="ARBA00022538"/>
    </source>
</evidence>
<feature type="transmembrane region" description="Helical" evidence="10">
    <location>
        <begin position="1413"/>
        <end position="1443"/>
    </location>
</feature>
<feature type="compositionally biased region" description="Polar residues" evidence="9">
    <location>
        <begin position="855"/>
        <end position="876"/>
    </location>
</feature>
<evidence type="ECO:0000256" key="4">
    <source>
        <dbReference type="ARBA" id="ARBA00022692"/>
    </source>
</evidence>
<feature type="transmembrane region" description="Helical" evidence="10">
    <location>
        <begin position="1237"/>
        <end position="1256"/>
    </location>
</feature>
<evidence type="ECO:0000256" key="6">
    <source>
        <dbReference type="ARBA" id="ARBA00022989"/>
    </source>
</evidence>
<comment type="subcellular location">
    <subcellularLocation>
        <location evidence="1">Membrane</location>
        <topology evidence="1">Multi-pass membrane protein</topology>
    </subcellularLocation>
</comment>
<dbReference type="Pfam" id="PF22776">
    <property type="entry name" value="K_trans_C"/>
    <property type="match status" value="1"/>
</dbReference>
<feature type="transmembrane region" description="Helical" evidence="10">
    <location>
        <begin position="1150"/>
        <end position="1171"/>
    </location>
</feature>
<comment type="caution">
    <text evidence="13">The sequence shown here is derived from an EMBL/GenBank/DDBJ whole genome shotgun (WGS) entry which is preliminary data.</text>
</comment>
<keyword evidence="4 10" id="KW-0812">Transmembrane</keyword>
<name>A0AAD6NIZ3_DREDA</name>
<feature type="domain" description="K+ potassium transporter integral membrane" evidence="11">
    <location>
        <begin position="1118"/>
        <end position="1588"/>
    </location>
</feature>
<feature type="transmembrane region" description="Helical" evidence="10">
    <location>
        <begin position="1374"/>
        <end position="1393"/>
    </location>
</feature>
<dbReference type="PANTHER" id="PTHR30540:SF83">
    <property type="entry name" value="K+ POTASSIUM TRANSPORTER"/>
    <property type="match status" value="1"/>
</dbReference>
<dbReference type="InterPro" id="IPR053951">
    <property type="entry name" value="K_trans_N"/>
</dbReference>
<feature type="region of interest" description="Disordered" evidence="9">
    <location>
        <begin position="920"/>
        <end position="939"/>
    </location>
</feature>
<feature type="compositionally biased region" description="Low complexity" evidence="9">
    <location>
        <begin position="554"/>
        <end position="578"/>
    </location>
</feature>
<dbReference type="PANTHER" id="PTHR30540">
    <property type="entry name" value="OSMOTIC STRESS POTASSIUM TRANSPORTER"/>
    <property type="match status" value="1"/>
</dbReference>
<dbReference type="NCBIfam" id="TIGR00794">
    <property type="entry name" value="kup"/>
    <property type="match status" value="1"/>
</dbReference>
<dbReference type="Pfam" id="PF02705">
    <property type="entry name" value="K_trans"/>
    <property type="match status" value="1"/>
</dbReference>
<evidence type="ECO:0000256" key="10">
    <source>
        <dbReference type="SAM" id="Phobius"/>
    </source>
</evidence>
<feature type="compositionally biased region" description="Basic and acidic residues" evidence="9">
    <location>
        <begin position="69"/>
        <end position="88"/>
    </location>
</feature>
<protein>
    <recommendedName>
        <fullName evidence="15">Potassium transporter</fullName>
    </recommendedName>
</protein>
<dbReference type="InterPro" id="IPR053952">
    <property type="entry name" value="K_trans_C"/>
</dbReference>
<dbReference type="InterPro" id="IPR003855">
    <property type="entry name" value="K+_transporter"/>
</dbReference>
<feature type="domain" description="K+ potassium transporter C-terminal" evidence="12">
    <location>
        <begin position="1612"/>
        <end position="1830"/>
    </location>
</feature>
<dbReference type="Proteomes" id="UP001221413">
    <property type="component" value="Unassembled WGS sequence"/>
</dbReference>
<feature type="region of interest" description="Disordered" evidence="9">
    <location>
        <begin position="69"/>
        <end position="91"/>
    </location>
</feature>
<evidence type="ECO:0000259" key="11">
    <source>
        <dbReference type="Pfam" id="PF02705"/>
    </source>
</evidence>
<feature type="transmembrane region" description="Helical" evidence="10">
    <location>
        <begin position="1464"/>
        <end position="1484"/>
    </location>
</feature>
<feature type="region of interest" description="Disordered" evidence="9">
    <location>
        <begin position="1706"/>
        <end position="1726"/>
    </location>
</feature>
<gene>
    <name evidence="13" type="ORF">Dda_5710</name>
</gene>
<feature type="compositionally biased region" description="Basic and acidic residues" evidence="9">
    <location>
        <begin position="624"/>
        <end position="644"/>
    </location>
</feature>
<evidence type="ECO:0000256" key="2">
    <source>
        <dbReference type="ARBA" id="ARBA00022448"/>
    </source>
</evidence>
<keyword evidence="6 10" id="KW-1133">Transmembrane helix</keyword>
<keyword evidence="5" id="KW-0630">Potassium</keyword>
<keyword evidence="8 10" id="KW-0472">Membrane</keyword>
<organism evidence="13 14">
    <name type="scientific">Drechslerella dactyloides</name>
    <name type="common">Nematode-trapping fungus</name>
    <name type="synonym">Arthrobotrys dactyloides</name>
    <dbReference type="NCBI Taxonomy" id="74499"/>
    <lineage>
        <taxon>Eukaryota</taxon>
        <taxon>Fungi</taxon>
        <taxon>Dikarya</taxon>
        <taxon>Ascomycota</taxon>
        <taxon>Pezizomycotina</taxon>
        <taxon>Orbiliomycetes</taxon>
        <taxon>Orbiliales</taxon>
        <taxon>Orbiliaceae</taxon>
        <taxon>Drechslerella</taxon>
    </lineage>
</organism>
<keyword evidence="3" id="KW-0633">Potassium transport</keyword>
<keyword evidence="2" id="KW-0813">Transport</keyword>
<evidence type="ECO:0000256" key="7">
    <source>
        <dbReference type="ARBA" id="ARBA00023065"/>
    </source>
</evidence>
<feature type="region of interest" description="Disordered" evidence="9">
    <location>
        <begin position="554"/>
        <end position="585"/>
    </location>
</feature>
<feature type="region of interest" description="Disordered" evidence="9">
    <location>
        <begin position="606"/>
        <end position="653"/>
    </location>
</feature>
<sequence>MRDRALKFTPLLLLPASIISSPLERIIESRDSRSPVLGQRAEGVADATTAGYIEGSYKTGAYDRLISHTKDDKSGIPKGTVSREDKRGSGQKNVLRAVADDTTDSLAEPGMNYRSNWSLGIDGDHVESAIKWLDANRAALAGLSPWEKANLTNWARALAYFSEIAGTGTFDTGSKKLTGDEILSFYDTIGQVTDKDFEETLAENGGGSDSENSERGTSETGSIGISVGTAETLNIDTQPGNVRVLSTLRPDYTTDSSTTFNSEPGLTIASVQQLSTVHVVTVTSTTTFLGSGMGSSKASYYPTLTLTVRPNTDKAGWLTEMSTTASSGTFGTVVPDSLFRNRKLFSGSIRGTRATSTSRAPLKNISDTSTITVTTTGSEVNDPPTVTATVSLFTATSLKVENDSTERSSGNSDLLITMTITTTDIRTSITRGTRTIQTVTQMVSPNEVASTTTATGSSTGPTTFRSQLASDTVLTQIFVQSSGTLTSIVSEDSLSSTQDLLSFGSGNVSPASMTSASATPAYVTSNSAGTAISTIHPGVHRTFWTTLRRGYGSTSSTASSAAPSNSTSGTAASTVSTSNFEETSGFTSMRSYTTSGISGALAHRLGTSTRSLRSHTNRLGSARPDSKKPGEIGRISTKKDEKPRMSRPVSAASRGDEIGITALAVATINRVAQDKSLPTAEPDKSTALTENNTPKISVSVPITPLRTTSNMLATTKATGLNEFAVNSYTAPTEPRSPTPSSASHTAVSGSNRVSTLFSVTNATSHATAATNDTSAHKALAYGALPTVGAAPMHSTTTARVTSFANTSSNESGLTLTHALPKYTFAAIAPSLTTMVNSSTGITNNTTFTTTGVNNAISRTGGTTISDMRESPTSSLSLPKAEFGTTDKTRLSTRHSVSSAPNSRQISPFSNTSMTMFETISGPSTRSTKEPAASAGPATTEMISRTISTTPIPRDQPIPAEYSTSFNDVSHSITSLARLSSSFTTVHRSPPSTITSEGLSTSSNRHPTASRVTPETTTKKAYNLAIHASVFQARYSNDAYKSFNGKKRFSITPNYNGGYSHHPGSHDGQAMTKVETGRDEEPVKNFSAAGDYEDEAPEYWEGDVKKKQVFRGTMLLWVAYQATGVIYGDIGTSPLYVYSSTFTSEPTWHDLVGALSLIIWSLTIIVTIKYVFIVLQADDEGEGGTFALFSLLSRYIHILRRDPMDASAVKMSRYSTNELGNSHQAVRTAVERSRVMRLLLSGLSIFGVTLVMSDGVLTPAQSVLGAIQGLKVVHPSLSTSAIVGISCAILVVLFLIQPFGITKLTIGFSPIVINLARYDHSVLKAFSPYFAGAWFVRNGTDGWKALGGILLAFTGCECLFADLGSFSKRAVQISWVFFAYPTLILAYAGQAAYISVHEGAYTNPFFNNVPHGLFWPSLILSILAAIVASQATITATFQLLTQIMALNYFPKLTVIHTSTEIHGQVYIPFANWLLMIGCIIVTAVYNNTTSLGNAYGVCVILVTFITTCLVGVVAIVVWRINILIVATVFFIFACFDGLFLSAALTKVPTGAWFTLVVAAILASVMLLWRFGKHRQWAAEREMQIQDRAFHNAVVAKKDGMWLSGGKKPVSAIKGIGIFMDKTGFLYPTVYTRFLRSFEAQHAITIFLNIRHVTIPSIDDSQRYAIYRLDSLLNTYRIIARYGYNETVPANLSEVIKAKLGEYLTRMERPVSEPPNGPSAKAEIESSGADISGGDPGIQFASEDEISQVRQRHGFIETTSLTSEKTSLSSAFEEQVVFLLGKQRLTERKDRDIVTRILLARYNWLREQTINKVNFLGLPIDQVTEIGSITEI</sequence>
<feature type="region of interest" description="Disordered" evidence="9">
    <location>
        <begin position="201"/>
        <end position="222"/>
    </location>
</feature>